<accession>A0A6G0RC88</accession>
<evidence type="ECO:0000313" key="2">
    <source>
        <dbReference type="Proteomes" id="UP000486351"/>
    </source>
</evidence>
<gene>
    <name evidence="1" type="ORF">PF008_g16536</name>
</gene>
<reference evidence="1 2" key="1">
    <citation type="submission" date="2018-09" db="EMBL/GenBank/DDBJ databases">
        <title>Genomic investigation of the strawberry pathogen Phytophthora fragariae indicates pathogenicity is determined by transcriptional variation in three key races.</title>
        <authorList>
            <person name="Adams T.M."/>
            <person name="Armitage A.D."/>
            <person name="Sobczyk M.K."/>
            <person name="Bates H.J."/>
            <person name="Dunwell J.M."/>
            <person name="Nellist C.F."/>
            <person name="Harrison R.J."/>
        </authorList>
    </citation>
    <scope>NUCLEOTIDE SEQUENCE [LARGE SCALE GENOMIC DNA]</scope>
    <source>
        <strain evidence="1 2">NOV-77</strain>
    </source>
</reference>
<proteinExistence type="predicted"/>
<evidence type="ECO:0000313" key="1">
    <source>
        <dbReference type="EMBL" id="KAE9326890.1"/>
    </source>
</evidence>
<dbReference type="EMBL" id="QXFY01001141">
    <property type="protein sequence ID" value="KAE9326890.1"/>
    <property type="molecule type" value="Genomic_DNA"/>
</dbReference>
<organism evidence="1 2">
    <name type="scientific">Phytophthora fragariae</name>
    <dbReference type="NCBI Taxonomy" id="53985"/>
    <lineage>
        <taxon>Eukaryota</taxon>
        <taxon>Sar</taxon>
        <taxon>Stramenopiles</taxon>
        <taxon>Oomycota</taxon>
        <taxon>Peronosporomycetes</taxon>
        <taxon>Peronosporales</taxon>
        <taxon>Peronosporaceae</taxon>
        <taxon>Phytophthora</taxon>
    </lineage>
</organism>
<name>A0A6G0RC88_9STRA</name>
<comment type="caution">
    <text evidence="1">The sequence shown here is derived from an EMBL/GenBank/DDBJ whole genome shotgun (WGS) entry which is preliminary data.</text>
</comment>
<protein>
    <submittedName>
        <fullName evidence="1">Uncharacterized protein</fullName>
    </submittedName>
</protein>
<dbReference type="Proteomes" id="UP000486351">
    <property type="component" value="Unassembled WGS sequence"/>
</dbReference>
<sequence>MGLVSATSTLNTNELVWVVDTGVTSRMCKNIGLFV</sequence>
<dbReference type="AlphaFoldDB" id="A0A6G0RC88"/>